<accession>A0A1H2TRZ6</accession>
<keyword evidence="2" id="KW-1185">Reference proteome</keyword>
<protein>
    <recommendedName>
        <fullName evidence="3">Lipoprotein</fullName>
    </recommendedName>
</protein>
<dbReference type="PROSITE" id="PS51257">
    <property type="entry name" value="PROKAR_LIPOPROTEIN"/>
    <property type="match status" value="1"/>
</dbReference>
<dbReference type="RefSeq" id="WP_090119924.1">
    <property type="nucleotide sequence ID" value="NZ_FNNJ01000001.1"/>
</dbReference>
<sequence length="122" mass="12958">MNKLFYSLIIVLTFLSSCSSDDNEEEVTTGDSKIVFSSFENINCGDITVSLEGVGNKIIPSTATPIGLDICNDTHINLAKFDNLVAGSYNYSASCTSYTWTGVITVGNMGCSGLSFTVLSAD</sequence>
<name>A0A1H2TRZ6_9FLAO</name>
<dbReference type="STRING" id="762486.SAMN05444411_101790"/>
<dbReference type="Proteomes" id="UP000199595">
    <property type="component" value="Unassembled WGS sequence"/>
</dbReference>
<dbReference type="OrthoDB" id="1356626at2"/>
<dbReference type="AlphaFoldDB" id="A0A1H2TRZ6"/>
<evidence type="ECO:0000313" key="1">
    <source>
        <dbReference type="EMBL" id="SDW46631.1"/>
    </source>
</evidence>
<dbReference type="EMBL" id="FNNJ01000001">
    <property type="protein sequence ID" value="SDW46631.1"/>
    <property type="molecule type" value="Genomic_DNA"/>
</dbReference>
<organism evidence="1 2">
    <name type="scientific">Lutibacter oricola</name>
    <dbReference type="NCBI Taxonomy" id="762486"/>
    <lineage>
        <taxon>Bacteria</taxon>
        <taxon>Pseudomonadati</taxon>
        <taxon>Bacteroidota</taxon>
        <taxon>Flavobacteriia</taxon>
        <taxon>Flavobacteriales</taxon>
        <taxon>Flavobacteriaceae</taxon>
        <taxon>Lutibacter</taxon>
    </lineage>
</organism>
<evidence type="ECO:0000313" key="2">
    <source>
        <dbReference type="Proteomes" id="UP000199595"/>
    </source>
</evidence>
<gene>
    <name evidence="1" type="ORF">SAMN05444411_101790</name>
</gene>
<proteinExistence type="predicted"/>
<reference evidence="1 2" key="1">
    <citation type="submission" date="2016-10" db="EMBL/GenBank/DDBJ databases">
        <authorList>
            <person name="de Groot N.N."/>
        </authorList>
    </citation>
    <scope>NUCLEOTIDE SEQUENCE [LARGE SCALE GENOMIC DNA]</scope>
    <source>
        <strain evidence="1 2">DSM 24956</strain>
    </source>
</reference>
<evidence type="ECO:0008006" key="3">
    <source>
        <dbReference type="Google" id="ProtNLM"/>
    </source>
</evidence>